<dbReference type="EMBL" id="SFCC01000019">
    <property type="protein sequence ID" value="RZQ60078.1"/>
    <property type="molecule type" value="Genomic_DNA"/>
</dbReference>
<dbReference type="InterPro" id="IPR002818">
    <property type="entry name" value="DJ-1/PfpI"/>
</dbReference>
<comment type="caution">
    <text evidence="5">The sequence shown here is derived from an EMBL/GenBank/DDBJ whole genome shotgun (WGS) entry which is preliminary data.</text>
</comment>
<dbReference type="InterPro" id="IPR029062">
    <property type="entry name" value="Class_I_gatase-like"/>
</dbReference>
<dbReference type="PANTHER" id="PTHR43130">
    <property type="entry name" value="ARAC-FAMILY TRANSCRIPTIONAL REGULATOR"/>
    <property type="match status" value="1"/>
</dbReference>
<dbReference type="SUPFAM" id="SSF52317">
    <property type="entry name" value="Class I glutamine amidotransferase-like"/>
    <property type="match status" value="1"/>
</dbReference>
<reference evidence="5 6" key="1">
    <citation type="submission" date="2019-02" db="EMBL/GenBank/DDBJ databases">
        <title>Draft genome sequence of Amycolatopsis sp. 8-3EHSu isolated from roots of Suaeda maritima.</title>
        <authorList>
            <person name="Duangmal K."/>
            <person name="Chantavorakit T."/>
        </authorList>
    </citation>
    <scope>NUCLEOTIDE SEQUENCE [LARGE SCALE GENOMIC DNA]</scope>
    <source>
        <strain evidence="5 6">8-3EHSu</strain>
    </source>
</reference>
<dbReference type="GO" id="GO:0043565">
    <property type="term" value="F:sequence-specific DNA binding"/>
    <property type="evidence" value="ECO:0007669"/>
    <property type="project" value="InterPro"/>
</dbReference>
<feature type="domain" description="HTH araC/xylS-type" evidence="4">
    <location>
        <begin position="217"/>
        <end position="315"/>
    </location>
</feature>
<dbReference type="PROSITE" id="PS01124">
    <property type="entry name" value="HTH_ARAC_FAMILY_2"/>
    <property type="match status" value="1"/>
</dbReference>
<evidence type="ECO:0000259" key="4">
    <source>
        <dbReference type="PROSITE" id="PS01124"/>
    </source>
</evidence>
<dbReference type="InterPro" id="IPR018060">
    <property type="entry name" value="HTH_AraC"/>
</dbReference>
<keyword evidence="6" id="KW-1185">Reference proteome</keyword>
<dbReference type="InterPro" id="IPR052158">
    <property type="entry name" value="INH-QAR"/>
</dbReference>
<keyword evidence="3" id="KW-0804">Transcription</keyword>
<proteinExistence type="predicted"/>
<sequence length="320" mass="34931">MPNRSVAVLAYEDMTPFESGIVVDVFSLRWDLDIGDDWYDVTICAERPGAVRMKGGVELHTPHGLDVLAAADTVVVPSVADPAAETSPEVIAALRLAHSRGARLVSICSGAFALAATGLLDGLRATTHWTYADLLRRRFPAVEVDPHPLYVDNGRILTSAGCAAGIDLCLHIVRSDFGATIANAVARRMVVPPHRDGGQAQYIETPVAADPDDDRIARSIEWALRHLTEDISVATLAERAAMSSRTYLRHFARTVGTSPIKWLIARRVHASLSLLETTDLPIEEIATRVGFDTAVTYRHHFTQAMRTSPSGYRRTFRQAA</sequence>
<evidence type="ECO:0000313" key="5">
    <source>
        <dbReference type="EMBL" id="RZQ60078.1"/>
    </source>
</evidence>
<dbReference type="Gene3D" id="3.40.50.880">
    <property type="match status" value="1"/>
</dbReference>
<evidence type="ECO:0000256" key="1">
    <source>
        <dbReference type="ARBA" id="ARBA00023015"/>
    </source>
</evidence>
<dbReference type="Proteomes" id="UP000292003">
    <property type="component" value="Unassembled WGS sequence"/>
</dbReference>
<dbReference type="OrthoDB" id="3660033at2"/>
<gene>
    <name evidence="5" type="ORF">EWH70_30720</name>
</gene>
<evidence type="ECO:0000256" key="2">
    <source>
        <dbReference type="ARBA" id="ARBA00023125"/>
    </source>
</evidence>
<keyword evidence="1" id="KW-0805">Transcription regulation</keyword>
<dbReference type="GO" id="GO:0003700">
    <property type="term" value="F:DNA-binding transcription factor activity"/>
    <property type="evidence" value="ECO:0007669"/>
    <property type="project" value="InterPro"/>
</dbReference>
<dbReference type="Pfam" id="PF12833">
    <property type="entry name" value="HTH_18"/>
    <property type="match status" value="1"/>
</dbReference>
<dbReference type="SMART" id="SM00342">
    <property type="entry name" value="HTH_ARAC"/>
    <property type="match status" value="1"/>
</dbReference>
<dbReference type="Pfam" id="PF01965">
    <property type="entry name" value="DJ-1_PfpI"/>
    <property type="match status" value="1"/>
</dbReference>
<dbReference type="CDD" id="cd03137">
    <property type="entry name" value="GATase1_AraC_1"/>
    <property type="match status" value="1"/>
</dbReference>
<dbReference type="InterPro" id="IPR018062">
    <property type="entry name" value="HTH_AraC-typ_CS"/>
</dbReference>
<dbReference type="PANTHER" id="PTHR43130:SF3">
    <property type="entry name" value="HTH-TYPE TRANSCRIPTIONAL REGULATOR RV1931C"/>
    <property type="match status" value="1"/>
</dbReference>
<evidence type="ECO:0000313" key="6">
    <source>
        <dbReference type="Proteomes" id="UP000292003"/>
    </source>
</evidence>
<dbReference type="AlphaFoldDB" id="A0A4Q7J045"/>
<protein>
    <submittedName>
        <fullName evidence="5">Helix-turn-helix domain-containing protein</fullName>
    </submittedName>
</protein>
<evidence type="ECO:0000256" key="3">
    <source>
        <dbReference type="ARBA" id="ARBA00023163"/>
    </source>
</evidence>
<organism evidence="5 6">
    <name type="scientific">Amycolatopsis suaedae</name>
    <dbReference type="NCBI Taxonomy" id="2510978"/>
    <lineage>
        <taxon>Bacteria</taxon>
        <taxon>Bacillati</taxon>
        <taxon>Actinomycetota</taxon>
        <taxon>Actinomycetes</taxon>
        <taxon>Pseudonocardiales</taxon>
        <taxon>Pseudonocardiaceae</taxon>
        <taxon>Amycolatopsis</taxon>
    </lineage>
</organism>
<dbReference type="RefSeq" id="WP_130479064.1">
    <property type="nucleotide sequence ID" value="NZ_SFCC01000019.1"/>
</dbReference>
<dbReference type="Gene3D" id="1.10.10.60">
    <property type="entry name" value="Homeodomain-like"/>
    <property type="match status" value="1"/>
</dbReference>
<dbReference type="InterPro" id="IPR009057">
    <property type="entry name" value="Homeodomain-like_sf"/>
</dbReference>
<accession>A0A4Q7J045</accession>
<dbReference type="SUPFAM" id="SSF46689">
    <property type="entry name" value="Homeodomain-like"/>
    <property type="match status" value="2"/>
</dbReference>
<keyword evidence="2" id="KW-0238">DNA-binding</keyword>
<name>A0A4Q7J045_9PSEU</name>
<dbReference type="PROSITE" id="PS00041">
    <property type="entry name" value="HTH_ARAC_FAMILY_1"/>
    <property type="match status" value="1"/>
</dbReference>